<dbReference type="Proteomes" id="UP000015361">
    <property type="component" value="Unassembled WGS sequence"/>
</dbReference>
<dbReference type="InterPro" id="IPR025608">
    <property type="entry name" value="TcpE"/>
</dbReference>
<organism evidence="2 3">
    <name type="scientific">Lactococcus lactis subsp. lactis A12</name>
    <dbReference type="NCBI Taxonomy" id="1137134"/>
    <lineage>
        <taxon>Bacteria</taxon>
        <taxon>Bacillati</taxon>
        <taxon>Bacillota</taxon>
        <taxon>Bacilli</taxon>
        <taxon>Lactobacillales</taxon>
        <taxon>Streptococcaceae</taxon>
        <taxon>Lactococcus</taxon>
    </lineage>
</organism>
<dbReference type="EMBL" id="CBLU010000005">
    <property type="protein sequence ID" value="CDG03738.1"/>
    <property type="molecule type" value="Genomic_DNA"/>
</dbReference>
<keyword evidence="1" id="KW-0812">Transmembrane</keyword>
<accession>S6EWJ2</accession>
<comment type="caution">
    <text evidence="2">The sequence shown here is derived from an EMBL/GenBank/DDBJ whole genome shotgun (WGS) entry which is preliminary data.</text>
</comment>
<reference evidence="2 3" key="1">
    <citation type="journal article" date="2013" name="Appl. Environ. Microbiol.">
        <title>The Carbohydrate Metabolism Signature of Lactococcus lactis Strain A12 Reveals Its Sourdough Ecosystem Origin.</title>
        <authorList>
            <person name="Passerini D."/>
            <person name="Coddeville M."/>
            <person name="Le Bourgeois P."/>
            <person name="Loubiere P."/>
            <person name="Ritzenthaler P."/>
            <person name="Fontagne-Faucher C."/>
            <person name="Daveran-Mingot M.L."/>
            <person name="Cocaign-Bousquet M."/>
        </authorList>
    </citation>
    <scope>NUCLEOTIDE SEQUENCE [LARGE SCALE GENOMIC DNA]</scope>
    <source>
        <strain evidence="2 3">A12</strain>
    </source>
</reference>
<keyword evidence="1" id="KW-0472">Membrane</keyword>
<proteinExistence type="predicted"/>
<sequence length="133" mass="16074">MNYYDYSVGLETPYWIQEFSARGKVYFRFQTPKSVPFFAIFIGTFLILMLFFLQPIAFLAKYTLGIPWLLFFYLPLKAGKSYVEELPDGKKLHFYVWGLLRYFKDFTLDQRLIFQEERRSPVIEKMVFEKTRL</sequence>
<dbReference type="AlphaFoldDB" id="S6EWJ2"/>
<dbReference type="RefSeq" id="WP_021721958.1">
    <property type="nucleotide sequence ID" value="NZ_CBLU010000005.1"/>
</dbReference>
<dbReference type="Pfam" id="PF12648">
    <property type="entry name" value="TcpE"/>
    <property type="match status" value="1"/>
</dbReference>
<protein>
    <submittedName>
        <fullName evidence="2">Transfer protein</fullName>
    </submittedName>
</protein>
<evidence type="ECO:0000256" key="1">
    <source>
        <dbReference type="SAM" id="Phobius"/>
    </source>
</evidence>
<gene>
    <name evidence="2" type="primary">SAJ_1906</name>
    <name evidence="2" type="ORF">O9U_11320</name>
</gene>
<name>S6EWJ2_LACLL</name>
<keyword evidence="1" id="KW-1133">Transmembrane helix</keyword>
<evidence type="ECO:0000313" key="3">
    <source>
        <dbReference type="Proteomes" id="UP000015361"/>
    </source>
</evidence>
<feature type="transmembrane region" description="Helical" evidence="1">
    <location>
        <begin position="34"/>
        <end position="53"/>
    </location>
</feature>
<evidence type="ECO:0000313" key="2">
    <source>
        <dbReference type="EMBL" id="CDG03738.1"/>
    </source>
</evidence>